<keyword evidence="2" id="KW-0812">Transmembrane</keyword>
<reference evidence="4 5" key="1">
    <citation type="submission" date="2018-07" db="EMBL/GenBank/DDBJ databases">
        <title>GABA Modulating Bacteria of the Human Gut Microbiota.</title>
        <authorList>
            <person name="Strandwitz P."/>
            <person name="Kim K.H."/>
            <person name="Terekhova D."/>
            <person name="Liu J.K."/>
            <person name="Sharma A."/>
            <person name="Levering J."/>
            <person name="Mcdonald D."/>
            <person name="Dietrich D."/>
            <person name="Ramadhar T.R."/>
            <person name="Lekbua A."/>
            <person name="Mroue N."/>
            <person name="Liston C."/>
            <person name="Stewart E.J."/>
            <person name="Dubin M.J."/>
            <person name="Zengler K."/>
            <person name="Knight R."/>
            <person name="Gilbert J.A."/>
            <person name="Clardy J."/>
            <person name="Lewis K."/>
        </authorList>
    </citation>
    <scope>NUCLEOTIDE SEQUENCE [LARGE SCALE GENOMIC DNA]</scope>
    <source>
        <strain evidence="4 5">KLE1738</strain>
    </source>
</reference>
<evidence type="ECO:0000313" key="5">
    <source>
        <dbReference type="Proteomes" id="UP000260649"/>
    </source>
</evidence>
<dbReference type="Proteomes" id="UP000260649">
    <property type="component" value="Unassembled WGS sequence"/>
</dbReference>
<dbReference type="InterPro" id="IPR027304">
    <property type="entry name" value="Trigger_fact/SurA_dom_sf"/>
</dbReference>
<keyword evidence="1" id="KW-0697">Rotamase</keyword>
<dbReference type="InterPro" id="IPR046357">
    <property type="entry name" value="PPIase_dom_sf"/>
</dbReference>
<dbReference type="GO" id="GO:0003755">
    <property type="term" value="F:peptidyl-prolyl cis-trans isomerase activity"/>
    <property type="evidence" value="ECO:0007669"/>
    <property type="project" value="UniProtKB-KW"/>
</dbReference>
<dbReference type="Pfam" id="PF00639">
    <property type="entry name" value="Rotamase"/>
    <property type="match status" value="1"/>
</dbReference>
<dbReference type="PANTHER" id="PTHR47245">
    <property type="entry name" value="PEPTIDYLPROLYL ISOMERASE"/>
    <property type="match status" value="1"/>
</dbReference>
<evidence type="ECO:0000259" key="3">
    <source>
        <dbReference type="PROSITE" id="PS50198"/>
    </source>
</evidence>
<comment type="caution">
    <text evidence="4">The sequence shown here is derived from an EMBL/GenBank/DDBJ whole genome shotgun (WGS) entry which is preliminary data.</text>
</comment>
<organism evidence="4 5">
    <name type="scientific">Evtepia gabavorous</name>
    <dbReference type="NCBI Taxonomy" id="2211183"/>
    <lineage>
        <taxon>Bacteria</taxon>
        <taxon>Bacillati</taxon>
        <taxon>Bacillota</taxon>
        <taxon>Clostridia</taxon>
        <taxon>Eubacteriales</taxon>
        <taxon>Evtepia</taxon>
    </lineage>
</organism>
<accession>A0A3E2B254</accession>
<gene>
    <name evidence="4" type="ORF">DV520_09185</name>
</gene>
<dbReference type="AlphaFoldDB" id="A0A3E2B254"/>
<keyword evidence="2" id="KW-0472">Membrane</keyword>
<feature type="domain" description="PpiC" evidence="3">
    <location>
        <begin position="353"/>
        <end position="443"/>
    </location>
</feature>
<proteinExistence type="predicted"/>
<dbReference type="PROSITE" id="PS50198">
    <property type="entry name" value="PPIC_PPIASE_2"/>
    <property type="match status" value="1"/>
</dbReference>
<dbReference type="OrthoDB" id="9804319at2"/>
<keyword evidence="2" id="KW-1133">Transmembrane helix</keyword>
<evidence type="ECO:0000256" key="2">
    <source>
        <dbReference type="SAM" id="Phobius"/>
    </source>
</evidence>
<evidence type="ECO:0000313" key="4">
    <source>
        <dbReference type="EMBL" id="RFT06064.1"/>
    </source>
</evidence>
<dbReference type="SUPFAM" id="SSF109998">
    <property type="entry name" value="Triger factor/SurA peptide-binding domain-like"/>
    <property type="match status" value="1"/>
</dbReference>
<dbReference type="EMBL" id="QQRQ01000017">
    <property type="protein sequence ID" value="RFT06064.1"/>
    <property type="molecule type" value="Genomic_DNA"/>
</dbReference>
<feature type="transmembrane region" description="Helical" evidence="2">
    <location>
        <begin position="17"/>
        <end position="38"/>
    </location>
</feature>
<dbReference type="InterPro" id="IPR050245">
    <property type="entry name" value="PrsA_foldase"/>
</dbReference>
<dbReference type="PANTHER" id="PTHR47245:SF2">
    <property type="entry name" value="PEPTIDYL-PROLYL CIS-TRANS ISOMERASE HP_0175-RELATED"/>
    <property type="match status" value="1"/>
</dbReference>
<dbReference type="GeneID" id="97995903"/>
<dbReference type="RefSeq" id="WP_117142528.1">
    <property type="nucleotide sequence ID" value="NZ_CAKXKJ010000008.1"/>
</dbReference>
<evidence type="ECO:0000256" key="1">
    <source>
        <dbReference type="PROSITE-ProRule" id="PRU00278"/>
    </source>
</evidence>
<dbReference type="InterPro" id="IPR000297">
    <property type="entry name" value="PPIase_PpiC"/>
</dbReference>
<dbReference type="SUPFAM" id="SSF54534">
    <property type="entry name" value="FKBP-like"/>
    <property type="match status" value="1"/>
</dbReference>
<keyword evidence="5" id="KW-1185">Reference proteome</keyword>
<name>A0A3E2B254_9FIRM</name>
<dbReference type="Gene3D" id="3.10.50.40">
    <property type="match status" value="2"/>
</dbReference>
<sequence>MNQSQRQKEPMSKKAKLYWAIGIIIAILVAALLIWHTFFFGKQNANATAATVGDQTYTTTEVSYYYYSVANGFTQQAQAYQQMGMDMGYDPSLSPSEQTYNEEEGTTYADYFLEQALDQLQQVSILCREAEAAGYTLSAEGEQSIQDNMDALYTYSVQSNAGSEESYLRMIYGRNMTKSLFKELLTKSILADEYAAVKSESFTYTDGELDDYYDAHAADLDSYDYRFCYINAEFEDKTDEDGNTVEPTEEETKAAMDAAAEKADKMIAEVRGGTAFNTAAQDYLDETSAESYSDPEYNHKTGDLGSTVTSTYREWLTDDSRQPGDLTSIEVENTGYCVVQFLGREKDTDSYQTMNYRSIQILAETTPSEDGSTALPTEDQLAAAKEQAQGLLDQWKAGDATADSFAALAKENSADETTKENGGLHEDANRDSLDAALTDWLFAQGRQVGDTTVVESTDSSGNVTGYQVLYVESFGEIQWKYQAASSLRSEDYNQWYEDLQAKYPAELTEEGKAIPTL</sequence>
<keyword evidence="1" id="KW-0413">Isomerase</keyword>
<protein>
    <recommendedName>
        <fullName evidence="3">PpiC domain-containing protein</fullName>
    </recommendedName>
</protein>